<gene>
    <name evidence="1" type="ORF">DIT26_06035</name>
</gene>
<protein>
    <submittedName>
        <fullName evidence="1">Ribokinase</fullName>
    </submittedName>
</protein>
<proteinExistence type="predicted"/>
<evidence type="ECO:0000313" key="1">
    <source>
        <dbReference type="EMBL" id="HCO70121.1"/>
    </source>
</evidence>
<organism evidence="1 2">
    <name type="scientific">Mesotoga infera</name>
    <dbReference type="NCBI Taxonomy" id="1236046"/>
    <lineage>
        <taxon>Bacteria</taxon>
        <taxon>Thermotogati</taxon>
        <taxon>Thermotogota</taxon>
        <taxon>Thermotogae</taxon>
        <taxon>Kosmotogales</taxon>
        <taxon>Kosmotogaceae</taxon>
        <taxon>Mesotoga</taxon>
    </lineage>
</organism>
<feature type="non-terminal residue" evidence="1">
    <location>
        <position position="1"/>
    </location>
</feature>
<sequence length="48" mass="5444">IENEKDCFLAAKKGMSAAIAEAEYISKELISLEDIDEHIDSFDIRELE</sequence>
<evidence type="ECO:0000313" key="2">
    <source>
        <dbReference type="Proteomes" id="UP000264215"/>
    </source>
</evidence>
<dbReference type="AlphaFoldDB" id="A0A3D3TMH9"/>
<reference evidence="1 2" key="1">
    <citation type="journal article" date="2018" name="Nat. Biotechnol.">
        <title>A standardized bacterial taxonomy based on genome phylogeny substantially revises the tree of life.</title>
        <authorList>
            <person name="Parks D.H."/>
            <person name="Chuvochina M."/>
            <person name="Waite D.W."/>
            <person name="Rinke C."/>
            <person name="Skarshewski A."/>
            <person name="Chaumeil P.A."/>
            <person name="Hugenholtz P."/>
        </authorList>
    </citation>
    <scope>NUCLEOTIDE SEQUENCE [LARGE SCALE GENOMIC DNA]</scope>
    <source>
        <strain evidence="1">UBA9905</strain>
    </source>
</reference>
<comment type="caution">
    <text evidence="1">The sequence shown here is derived from an EMBL/GenBank/DDBJ whole genome shotgun (WGS) entry which is preliminary data.</text>
</comment>
<keyword evidence="1" id="KW-0808">Transferase</keyword>
<name>A0A3D3TMH9_9BACT</name>
<keyword evidence="1" id="KW-0418">Kinase</keyword>
<accession>A0A3D3TMH9</accession>
<dbReference type="Proteomes" id="UP000264215">
    <property type="component" value="Unassembled WGS sequence"/>
</dbReference>
<dbReference type="GO" id="GO:0016301">
    <property type="term" value="F:kinase activity"/>
    <property type="evidence" value="ECO:0007669"/>
    <property type="project" value="UniProtKB-KW"/>
</dbReference>
<dbReference type="EMBL" id="DQBS01000138">
    <property type="protein sequence ID" value="HCO70121.1"/>
    <property type="molecule type" value="Genomic_DNA"/>
</dbReference>